<organism evidence="1 2">
    <name type="scientific">Moheibacter lacus</name>
    <dbReference type="NCBI Taxonomy" id="2745851"/>
    <lineage>
        <taxon>Bacteria</taxon>
        <taxon>Pseudomonadati</taxon>
        <taxon>Bacteroidota</taxon>
        <taxon>Flavobacteriia</taxon>
        <taxon>Flavobacteriales</taxon>
        <taxon>Weeksellaceae</taxon>
        <taxon>Moheibacter</taxon>
    </lineage>
</organism>
<proteinExistence type="predicted"/>
<dbReference type="AlphaFoldDB" id="A0A838ZRQ6"/>
<dbReference type="RefSeq" id="WP_182043006.1">
    <property type="nucleotide sequence ID" value="NZ_JACDZE010000001.1"/>
</dbReference>
<dbReference type="Gene3D" id="3.40.800.10">
    <property type="entry name" value="Ureohydrolase domain"/>
    <property type="match status" value="1"/>
</dbReference>
<comment type="caution">
    <text evidence="1">The sequence shown here is derived from an EMBL/GenBank/DDBJ whole genome shotgun (WGS) entry which is preliminary data.</text>
</comment>
<accession>A0A838ZRQ6</accession>
<reference evidence="1 2" key="1">
    <citation type="submission" date="2020-07" db="EMBL/GenBank/DDBJ databases">
        <title>Moheibacter lacus sp. nov., a member of the family Flavobacteriaceae isolated from freshwater lake sediment.</title>
        <authorList>
            <person name="Liu Y."/>
        </authorList>
    </citation>
    <scope>NUCLEOTIDE SEQUENCE [LARGE SCALE GENOMIC DNA]</scope>
    <source>
        <strain evidence="1 2">BDHS18</strain>
    </source>
</reference>
<dbReference type="CDD" id="cd09988">
    <property type="entry name" value="Formimidoylglutamase"/>
    <property type="match status" value="1"/>
</dbReference>
<sequence>MVNEFLTPVSDELRGLAAELDQFSIGSSLRFDTEIAENALVILGVRDTRGGKESFNDELEFDSIRKAFYQLKKGGWNLEMYDLGDLHAGATREDTHFAFLKIQEELLKKRSILIILGGAPELVYTQFRAFDVIQHTVNLSCVDNRFRLGNDGQELHSQNYFSKIITNEPHTLFEYHHLGYQTYFVAQEELDLMEHLNFDVKRLGKLTDNVKEAEPELRNSDVVVLNLEAIQSSDFRSTVELSPNGFNSREICSIARYAGINNKVRSFGVYNFKAKNIPSDELLVAEILWYFIEGKNHVPEQINFEKGESLETFFVQIPEQDLVFYRDTKADQWWMELGEMNDAEPLGKQVIPCSLKDYEDSLKGKVPDRWWKSFKKLY</sequence>
<dbReference type="InterPro" id="IPR023696">
    <property type="entry name" value="Ureohydrolase_dom_sf"/>
</dbReference>
<protein>
    <submittedName>
        <fullName evidence="1">Formimidoylglutamase</fullName>
    </submittedName>
</protein>
<dbReference type="Proteomes" id="UP000552241">
    <property type="component" value="Unassembled WGS sequence"/>
</dbReference>
<keyword evidence="2" id="KW-1185">Reference proteome</keyword>
<dbReference type="SUPFAM" id="SSF52768">
    <property type="entry name" value="Arginase/deacetylase"/>
    <property type="match status" value="1"/>
</dbReference>
<evidence type="ECO:0000313" key="1">
    <source>
        <dbReference type="EMBL" id="MBA5629452.1"/>
    </source>
</evidence>
<name>A0A838ZRQ6_9FLAO</name>
<gene>
    <name evidence="1" type="ORF">HU137_06655</name>
</gene>
<evidence type="ECO:0000313" key="2">
    <source>
        <dbReference type="Proteomes" id="UP000552241"/>
    </source>
</evidence>
<dbReference type="EMBL" id="JACDZE010000001">
    <property type="protein sequence ID" value="MBA5629452.1"/>
    <property type="molecule type" value="Genomic_DNA"/>
</dbReference>